<evidence type="ECO:0000313" key="2">
    <source>
        <dbReference type="Proteomes" id="UP001281147"/>
    </source>
</evidence>
<accession>A0ACC3NTD7</accession>
<sequence length="636" mass="69971">MPQPISFLDWIESYRLFKKDKTTEANGGPKKQDETLNGSKEKSRALDGHAGQHNGNDDGAGGATPNRTGGVLSVDSGQPSDGEVEKMGVDNSRVKILRPRIFAMALIVSIGGLIFGFDTGQISGFLEMSDFLRRFGNSNGSGGTPAFSDVRSGTIVGLLSIGTFLGAIGAAPIADFFGRKVTIVVGNIIFCVGVIIQIATTNAWYQIAIGRWVAGLGVGMLSVLTPMYQSETAPRHVRGALVSAYQLFITLGIFIAYCINYATETDNGARQWRLPMGIGFTWPVIMAVGIMFLRESPRWDYRKGRIDRARTTIAKSYGVTENHWEVKREMREIKEKFDAENAGGGQHRWYEVFTGPRMAYRTLLGITLQALQQLTGANFFFYYGTKIFQATGLNNSYVTSMILGGVNFGMTIPGLYVVEHFGRRRALITGALWMFCCFMVFSSVGHFALDQQNPTNTPGAGTAMIVFACLFIAGYAQTWGPIIWAVTGEIYPTRYRAKCMGMATANNWTWNFLISFFTPFITQAIDYRYGYVFAACNFLGAIVVYFFLCESQGRSLEEIDTMYILHVSPLKSSKWQAPEGEDLVTADALHLAPGARDIRKADAAGMEGEHRVENIPPATDHHGIHDISGTNHVPEI</sequence>
<reference evidence="1" key="1">
    <citation type="submission" date="2023-07" db="EMBL/GenBank/DDBJ databases">
        <title>Black Yeasts Isolated from many extreme environments.</title>
        <authorList>
            <person name="Coleine C."/>
            <person name="Stajich J.E."/>
            <person name="Selbmann L."/>
        </authorList>
    </citation>
    <scope>NUCLEOTIDE SEQUENCE</scope>
    <source>
        <strain evidence="1">CCFEE 5714</strain>
    </source>
</reference>
<proteinExistence type="predicted"/>
<protein>
    <submittedName>
        <fullName evidence="1">Hexose transporter hxt5</fullName>
    </submittedName>
</protein>
<dbReference type="EMBL" id="JAUTXU010000012">
    <property type="protein sequence ID" value="KAK3722774.1"/>
    <property type="molecule type" value="Genomic_DNA"/>
</dbReference>
<organism evidence="1 2">
    <name type="scientific">Vermiconidia calcicola</name>
    <dbReference type="NCBI Taxonomy" id="1690605"/>
    <lineage>
        <taxon>Eukaryota</taxon>
        <taxon>Fungi</taxon>
        <taxon>Dikarya</taxon>
        <taxon>Ascomycota</taxon>
        <taxon>Pezizomycotina</taxon>
        <taxon>Dothideomycetes</taxon>
        <taxon>Dothideomycetidae</taxon>
        <taxon>Mycosphaerellales</taxon>
        <taxon>Extremaceae</taxon>
        <taxon>Vermiconidia</taxon>
    </lineage>
</organism>
<dbReference type="Proteomes" id="UP001281147">
    <property type="component" value="Unassembled WGS sequence"/>
</dbReference>
<comment type="caution">
    <text evidence="1">The sequence shown here is derived from an EMBL/GenBank/DDBJ whole genome shotgun (WGS) entry which is preliminary data.</text>
</comment>
<gene>
    <name evidence="1" type="primary">HXT5_1</name>
    <name evidence="1" type="ORF">LTR37_002346</name>
</gene>
<name>A0ACC3NTD7_9PEZI</name>
<evidence type="ECO:0000313" key="1">
    <source>
        <dbReference type="EMBL" id="KAK3722774.1"/>
    </source>
</evidence>
<keyword evidence="2" id="KW-1185">Reference proteome</keyword>